<dbReference type="EMBL" id="CP001344">
    <property type="protein sequence ID" value="ACL44969.1"/>
    <property type="molecule type" value="Genomic_DNA"/>
</dbReference>
<accession>B8HJL6</accession>
<name>B8HJL6_CYAP4</name>
<organism evidence="1">
    <name type="scientific">Cyanothece sp. (strain PCC 7425 / ATCC 29141)</name>
    <dbReference type="NCBI Taxonomy" id="395961"/>
    <lineage>
        <taxon>Bacteria</taxon>
        <taxon>Bacillati</taxon>
        <taxon>Cyanobacteriota</taxon>
        <taxon>Cyanophyceae</taxon>
        <taxon>Gomontiellales</taxon>
        <taxon>Cyanothecaceae</taxon>
        <taxon>Cyanothece</taxon>
    </lineage>
</organism>
<gene>
    <name evidence="1" type="ordered locus">Cyan7425_2614</name>
</gene>
<dbReference type="HOGENOM" id="CLU_1313712_0_0_3"/>
<proteinExistence type="predicted"/>
<sequence>MSNGFTVSLPLSQLHKLRETLTREIYELMENVQVPSLTKRVKEALLLGEQIDPKFLSRKSGWGVLHGYLWCYRQPRGNKRITLSEQAKELIRVFNVQRAIKDTHSLICCIQSALATRPKWRRIFKNGDLHELPIEALNYLAEVLEFHEQDDQVTISYPVEEEYNRAWQLLKVLAKEHGVEKARSKSTFYQVAEKYRDTSTGDLWDLTFC</sequence>
<reference evidence="1" key="1">
    <citation type="submission" date="2009-01" db="EMBL/GenBank/DDBJ databases">
        <title>Complete sequence of chromosome Cyanothece sp. PCC 7425.</title>
        <authorList>
            <consortium name="US DOE Joint Genome Institute"/>
            <person name="Lucas S."/>
            <person name="Copeland A."/>
            <person name="Lapidus A."/>
            <person name="Glavina del Rio T."/>
            <person name="Dalin E."/>
            <person name="Tice H."/>
            <person name="Bruce D."/>
            <person name="Goodwin L."/>
            <person name="Pitluck S."/>
            <person name="Sims D."/>
            <person name="Meineke L."/>
            <person name="Brettin T."/>
            <person name="Detter J.C."/>
            <person name="Han C."/>
            <person name="Larimer F."/>
            <person name="Land M."/>
            <person name="Hauser L."/>
            <person name="Kyrpides N."/>
            <person name="Ovchinnikova G."/>
            <person name="Liberton M."/>
            <person name="Stoeckel J."/>
            <person name="Banerjee A."/>
            <person name="Singh A."/>
            <person name="Page L."/>
            <person name="Sato H."/>
            <person name="Zhao L."/>
            <person name="Sherman L."/>
            <person name="Pakrasi H."/>
            <person name="Richardson P."/>
        </authorList>
    </citation>
    <scope>NUCLEOTIDE SEQUENCE</scope>
    <source>
        <strain evidence="1">PCC 7425</strain>
    </source>
</reference>
<protein>
    <submittedName>
        <fullName evidence="1">Uncharacterized protein</fullName>
    </submittedName>
</protein>
<evidence type="ECO:0000313" key="1">
    <source>
        <dbReference type="EMBL" id="ACL44969.1"/>
    </source>
</evidence>
<dbReference type="AlphaFoldDB" id="B8HJL6"/>
<dbReference type="KEGG" id="cyn:Cyan7425_2614"/>